<dbReference type="Pfam" id="PF01625">
    <property type="entry name" value="PMSR"/>
    <property type="match status" value="1"/>
</dbReference>
<feature type="active site" evidence="4">
    <location>
        <position position="15"/>
    </location>
</feature>
<proteinExistence type="inferred from homology"/>
<evidence type="ECO:0000313" key="7">
    <source>
        <dbReference type="Proteomes" id="UP001597459"/>
    </source>
</evidence>
<comment type="caution">
    <text evidence="6">The sequence shown here is derived from an EMBL/GenBank/DDBJ whole genome shotgun (WGS) entry which is preliminary data.</text>
</comment>
<dbReference type="Gene3D" id="3.30.1060.10">
    <property type="entry name" value="Peptide methionine sulphoxide reductase MsrA"/>
    <property type="match status" value="1"/>
</dbReference>
<keyword evidence="1 4" id="KW-0560">Oxidoreductase</keyword>
<dbReference type="Proteomes" id="UP001597459">
    <property type="component" value="Unassembled WGS sequence"/>
</dbReference>
<dbReference type="GO" id="GO:0008113">
    <property type="term" value="F:peptide-methionine (S)-S-oxide reductase activity"/>
    <property type="evidence" value="ECO:0007669"/>
    <property type="project" value="UniProtKB-EC"/>
</dbReference>
<dbReference type="PANTHER" id="PTHR43774">
    <property type="entry name" value="PEPTIDE METHIONINE SULFOXIDE REDUCTASE"/>
    <property type="match status" value="1"/>
</dbReference>
<dbReference type="HAMAP" id="MF_01401">
    <property type="entry name" value="MsrA"/>
    <property type="match status" value="1"/>
</dbReference>
<dbReference type="RefSeq" id="WP_378258274.1">
    <property type="nucleotide sequence ID" value="NZ_JBHSJV010000001.1"/>
</dbReference>
<keyword evidence="7" id="KW-1185">Reference proteome</keyword>
<evidence type="ECO:0000259" key="5">
    <source>
        <dbReference type="Pfam" id="PF01625"/>
    </source>
</evidence>
<evidence type="ECO:0000313" key="6">
    <source>
        <dbReference type="EMBL" id="MFD2589634.1"/>
    </source>
</evidence>
<feature type="domain" description="Peptide methionine sulphoxide reductase MsrA" evidence="5">
    <location>
        <begin position="9"/>
        <end position="159"/>
    </location>
</feature>
<dbReference type="PANTHER" id="PTHR43774:SF1">
    <property type="entry name" value="PEPTIDE METHIONINE SULFOXIDE REDUCTASE MSRA 2"/>
    <property type="match status" value="1"/>
</dbReference>
<organism evidence="6 7">
    <name type="scientific">Aquimarina hainanensis</name>
    <dbReference type="NCBI Taxonomy" id="1578017"/>
    <lineage>
        <taxon>Bacteria</taxon>
        <taxon>Pseudomonadati</taxon>
        <taxon>Bacteroidota</taxon>
        <taxon>Flavobacteriia</taxon>
        <taxon>Flavobacteriales</taxon>
        <taxon>Flavobacteriaceae</taxon>
        <taxon>Aquimarina</taxon>
    </lineage>
</organism>
<dbReference type="InterPro" id="IPR002569">
    <property type="entry name" value="Met_Sox_Rdtase_MsrA_dom"/>
</dbReference>
<comment type="similarity">
    <text evidence="4">Belongs to the MsrA Met sulfoxide reductase family.</text>
</comment>
<protein>
    <recommendedName>
        <fullName evidence="4">Peptide methionine sulfoxide reductase MsrA</fullName>
        <shortName evidence="4">Protein-methionine-S-oxide reductase</shortName>
        <ecNumber evidence="4">1.8.4.11</ecNumber>
    </recommendedName>
    <alternativeName>
        <fullName evidence="4">Peptide-methionine (S)-S-oxide reductase</fullName>
        <shortName evidence="4">Peptide Met(O) reductase</shortName>
    </alternativeName>
</protein>
<comment type="catalytic activity">
    <reaction evidence="2 4">
        <text>L-methionyl-[protein] + [thioredoxin]-disulfide + H2O = L-methionyl-(S)-S-oxide-[protein] + [thioredoxin]-dithiol</text>
        <dbReference type="Rhea" id="RHEA:14217"/>
        <dbReference type="Rhea" id="RHEA-COMP:10698"/>
        <dbReference type="Rhea" id="RHEA-COMP:10700"/>
        <dbReference type="Rhea" id="RHEA-COMP:12313"/>
        <dbReference type="Rhea" id="RHEA-COMP:12315"/>
        <dbReference type="ChEBI" id="CHEBI:15377"/>
        <dbReference type="ChEBI" id="CHEBI:16044"/>
        <dbReference type="ChEBI" id="CHEBI:29950"/>
        <dbReference type="ChEBI" id="CHEBI:44120"/>
        <dbReference type="ChEBI" id="CHEBI:50058"/>
        <dbReference type="EC" id="1.8.4.11"/>
    </reaction>
</comment>
<dbReference type="GO" id="GO:0016853">
    <property type="term" value="F:isomerase activity"/>
    <property type="evidence" value="ECO:0007669"/>
    <property type="project" value="UniProtKB-KW"/>
</dbReference>
<accession>A0ABW5N3B8</accession>
<dbReference type="NCBIfam" id="TIGR00401">
    <property type="entry name" value="msrA"/>
    <property type="match status" value="1"/>
</dbReference>
<evidence type="ECO:0000256" key="4">
    <source>
        <dbReference type="HAMAP-Rule" id="MF_01401"/>
    </source>
</evidence>
<evidence type="ECO:0000256" key="2">
    <source>
        <dbReference type="ARBA" id="ARBA00047806"/>
    </source>
</evidence>
<comment type="function">
    <text evidence="4">Has an important function as a repair enzyme for proteins that have been inactivated by oxidation. Catalyzes the reversible oxidation-reduction of methionine sulfoxide in proteins to methionine.</text>
</comment>
<evidence type="ECO:0000256" key="1">
    <source>
        <dbReference type="ARBA" id="ARBA00023002"/>
    </source>
</evidence>
<reference evidence="7" key="1">
    <citation type="journal article" date="2019" name="Int. J. Syst. Evol. Microbiol.">
        <title>The Global Catalogue of Microorganisms (GCM) 10K type strain sequencing project: providing services to taxonomists for standard genome sequencing and annotation.</title>
        <authorList>
            <consortium name="The Broad Institute Genomics Platform"/>
            <consortium name="The Broad Institute Genome Sequencing Center for Infectious Disease"/>
            <person name="Wu L."/>
            <person name="Ma J."/>
        </authorList>
    </citation>
    <scope>NUCLEOTIDE SEQUENCE [LARGE SCALE GENOMIC DNA]</scope>
    <source>
        <strain evidence="7">KCTC 42423</strain>
    </source>
</reference>
<dbReference type="SUPFAM" id="SSF55068">
    <property type="entry name" value="Peptide methionine sulfoxide reductase"/>
    <property type="match status" value="1"/>
</dbReference>
<evidence type="ECO:0000256" key="3">
    <source>
        <dbReference type="ARBA" id="ARBA00048782"/>
    </source>
</evidence>
<sequence length="180" mass="19995">MSNKITKLATIGGGCFWCVEAVFQQIKGIDRIVSGYSGGTVPGTPTYREVCSGLTGHAEVVQISFDPTIISYKELLTIFMTSHDPTTLNQQGADVGTQYRSVIYYHDPAQKKIAEDVLRESASLYDTPIVTELSPLETFFEAETYHQNYYAENSGQGYCRAVISPKIAKVRKLHTDKLKK</sequence>
<gene>
    <name evidence="4 6" type="primary">msrA</name>
    <name evidence="6" type="ORF">ACFSTE_02250</name>
</gene>
<keyword evidence="6" id="KW-0413">Isomerase</keyword>
<comment type="catalytic activity">
    <reaction evidence="3 4">
        <text>[thioredoxin]-disulfide + L-methionine + H2O = L-methionine (S)-S-oxide + [thioredoxin]-dithiol</text>
        <dbReference type="Rhea" id="RHEA:19993"/>
        <dbReference type="Rhea" id="RHEA-COMP:10698"/>
        <dbReference type="Rhea" id="RHEA-COMP:10700"/>
        <dbReference type="ChEBI" id="CHEBI:15377"/>
        <dbReference type="ChEBI" id="CHEBI:29950"/>
        <dbReference type="ChEBI" id="CHEBI:50058"/>
        <dbReference type="ChEBI" id="CHEBI:57844"/>
        <dbReference type="ChEBI" id="CHEBI:58772"/>
        <dbReference type="EC" id="1.8.4.11"/>
    </reaction>
</comment>
<dbReference type="EC" id="1.8.4.11" evidence="4"/>
<dbReference type="InterPro" id="IPR036509">
    <property type="entry name" value="Met_Sox_Rdtase_MsrA_sf"/>
</dbReference>
<name>A0ABW5N3B8_9FLAO</name>
<dbReference type="EMBL" id="JBHULX010000001">
    <property type="protein sequence ID" value="MFD2589634.1"/>
    <property type="molecule type" value="Genomic_DNA"/>
</dbReference>